<feature type="binding site" evidence="2">
    <location>
        <begin position="17"/>
        <end position="24"/>
    </location>
    <ligand>
        <name>substrate</name>
    </ligand>
</feature>
<dbReference type="Proteomes" id="UP000008881">
    <property type="component" value="Chromosome"/>
</dbReference>
<feature type="binding site" evidence="2">
    <location>
        <position position="69"/>
    </location>
    <ligand>
        <name>substrate</name>
    </ligand>
</feature>
<gene>
    <name evidence="3" type="ordered locus">EAE_20975</name>
</gene>
<accession>A0A0H3FTL3</accession>
<reference evidence="3 4" key="1">
    <citation type="journal article" date="2012" name="J. Bacteriol.">
        <title>Complete genome sequence of Enterobacter aerogenes KCTC 2190.</title>
        <authorList>
            <person name="Shin S.H."/>
            <person name="Kim S."/>
            <person name="Kim J.Y."/>
            <person name="Lee S."/>
            <person name="Um Y."/>
            <person name="Oh M.K."/>
            <person name="Kim Y.R."/>
            <person name="Lee J."/>
            <person name="Yang K.S."/>
        </authorList>
    </citation>
    <scope>NUCLEOTIDE SEQUENCE [LARGE SCALE GENOMIC DNA]</scope>
    <source>
        <strain evidence="3 4">KCTC 2190</strain>
    </source>
</reference>
<dbReference type="Pfam" id="PF00300">
    <property type="entry name" value="His_Phos_1"/>
    <property type="match status" value="1"/>
</dbReference>
<dbReference type="PANTHER" id="PTHR48100:SF1">
    <property type="entry name" value="HISTIDINE PHOSPHATASE FAMILY PROTEIN-RELATED"/>
    <property type="match status" value="1"/>
</dbReference>
<dbReference type="PANTHER" id="PTHR48100">
    <property type="entry name" value="BROAD-SPECIFICITY PHOSPHATASE YOR283W-RELATED"/>
    <property type="match status" value="1"/>
</dbReference>
<dbReference type="SMART" id="SM00855">
    <property type="entry name" value="PGAM"/>
    <property type="match status" value="1"/>
</dbReference>
<evidence type="ECO:0000256" key="1">
    <source>
        <dbReference type="PIRSR" id="PIRSR613078-1"/>
    </source>
</evidence>
<dbReference type="InterPro" id="IPR013078">
    <property type="entry name" value="His_Pase_superF_clade-1"/>
</dbReference>
<dbReference type="eggNOG" id="COG0406">
    <property type="taxonomic scope" value="Bacteria"/>
</dbReference>
<evidence type="ECO:0000256" key="2">
    <source>
        <dbReference type="PIRSR" id="PIRSR613078-2"/>
    </source>
</evidence>
<dbReference type="HOGENOM" id="CLU_033323_9_3_6"/>
<feature type="active site" description="Tele-phosphohistidine intermediate" evidence="1">
    <location>
        <position position="18"/>
    </location>
</feature>
<dbReference type="InterPro" id="IPR050275">
    <property type="entry name" value="PGM_Phosphatase"/>
</dbReference>
<dbReference type="EMBL" id="CP002824">
    <property type="protein sequence ID" value="AEG99100.1"/>
    <property type="molecule type" value="Genomic_DNA"/>
</dbReference>
<dbReference type="AlphaFoldDB" id="A0A0H3FTL3"/>
<name>A0A0H3FTL3_KLEAK</name>
<protein>
    <submittedName>
        <fullName evidence="3">Phosphoglycerate mutase</fullName>
    </submittedName>
</protein>
<sequence>MINNEHGQLTMKLILVRHAETEWNWEGIIQGHSDSSLTCRGLRETSVLLAAFSASEYQIERVYASPLGRAWQMGQSLAEHFHCSLTAEPALKEQAFGQFEGMPLELLRQKHPNYANALFRLDAEYCPPGGESLAHASQRVMRFLQNLEDTSSHQQTICIVSHGHVSQGTLAILKEGTVNSFPRYAHPNASYSVIDLINGKCIGLKWGIATHLRHLN</sequence>
<evidence type="ECO:0000313" key="4">
    <source>
        <dbReference type="Proteomes" id="UP000008881"/>
    </source>
</evidence>
<feature type="active site" description="Proton donor/acceptor" evidence="1">
    <location>
        <position position="93"/>
    </location>
</feature>
<organism evidence="3 4">
    <name type="scientific">Klebsiella aerogenes (strain ATCC 13048 / DSM 30053 / CCUG 1429 / JCM 1235 / KCTC 2190 / NBRC 13534 / NCIMB 10102 / NCTC 10006 / CDC 819-56)</name>
    <name type="common">Enterobacter aerogenes</name>
    <dbReference type="NCBI Taxonomy" id="1028307"/>
    <lineage>
        <taxon>Bacteria</taxon>
        <taxon>Pseudomonadati</taxon>
        <taxon>Pseudomonadota</taxon>
        <taxon>Gammaproteobacteria</taxon>
        <taxon>Enterobacterales</taxon>
        <taxon>Enterobacteriaceae</taxon>
        <taxon>Klebsiella/Raoultella group</taxon>
        <taxon>Klebsiella</taxon>
    </lineage>
</organism>
<dbReference type="CDD" id="cd07067">
    <property type="entry name" value="HP_PGM_like"/>
    <property type="match status" value="1"/>
</dbReference>
<proteinExistence type="predicted"/>
<dbReference type="OrthoDB" id="9781415at2"/>
<dbReference type="Gene3D" id="3.40.50.1240">
    <property type="entry name" value="Phosphoglycerate mutase-like"/>
    <property type="match status" value="1"/>
</dbReference>
<evidence type="ECO:0000313" key="3">
    <source>
        <dbReference type="EMBL" id="AEG99100.1"/>
    </source>
</evidence>
<dbReference type="InterPro" id="IPR029033">
    <property type="entry name" value="His_PPase_superfam"/>
</dbReference>
<dbReference type="KEGG" id="eae:EAE_20975"/>
<dbReference type="GO" id="GO:0005737">
    <property type="term" value="C:cytoplasm"/>
    <property type="evidence" value="ECO:0007669"/>
    <property type="project" value="TreeGrafter"/>
</dbReference>
<dbReference type="GO" id="GO:0016791">
    <property type="term" value="F:phosphatase activity"/>
    <property type="evidence" value="ECO:0007669"/>
    <property type="project" value="TreeGrafter"/>
</dbReference>
<dbReference type="SUPFAM" id="SSF53254">
    <property type="entry name" value="Phosphoglycerate mutase-like"/>
    <property type="match status" value="1"/>
</dbReference>
<keyword evidence="4" id="KW-1185">Reference proteome</keyword>